<protein>
    <recommendedName>
        <fullName evidence="11">SET domain-containing protein</fullName>
    </recommendedName>
</protein>
<evidence type="ECO:0000256" key="5">
    <source>
        <dbReference type="ARBA" id="ARBA00022691"/>
    </source>
</evidence>
<evidence type="ECO:0000259" key="8">
    <source>
        <dbReference type="PROSITE" id="PS50868"/>
    </source>
</evidence>
<comment type="subcellular location">
    <subcellularLocation>
        <location evidence="1">Chromosome</location>
    </subcellularLocation>
</comment>
<feature type="domain" description="Pre-SET" evidence="7">
    <location>
        <begin position="58"/>
        <end position="120"/>
    </location>
</feature>
<dbReference type="InterPro" id="IPR046341">
    <property type="entry name" value="SET_dom_sf"/>
</dbReference>
<dbReference type="Pfam" id="PF00856">
    <property type="entry name" value="SET"/>
    <property type="match status" value="1"/>
</dbReference>
<sequence>VERLVSSDAAGGLERVPIPVTNLVDPPISIEGCGNLGFVYINRMKFRKNVPAPNHAPMGCKCRGSCNDPKVCACAKLNGGDFPYVHRNVGRLIEPKAVVFECGPKCRCGPECINRTSQNGIIFRLEVFRTQKKGWGLRSWDHIPAGAPICEYIGLVRKTSDLNSADDNSYVFDIDCLQTMQGLDGRESRLRDVELPWYLEEIVKDRSDSVPFCIDAAETGNIARFINHSCQPNLFVQCILSNHHDMNLARVMLFAADNIPPLQELTYDYCYTLDSVVGPDGNVRQMPCYCGAVECRKRLY</sequence>
<dbReference type="PROSITE" id="PS50867">
    <property type="entry name" value="PRE_SET"/>
    <property type="match status" value="1"/>
</dbReference>
<dbReference type="InterPro" id="IPR001214">
    <property type="entry name" value="SET_dom"/>
</dbReference>
<dbReference type="PROSITE" id="PS50280">
    <property type="entry name" value="SET"/>
    <property type="match status" value="1"/>
</dbReference>
<dbReference type="Proteomes" id="UP000015453">
    <property type="component" value="Unassembled WGS sequence"/>
</dbReference>
<dbReference type="Gene3D" id="2.170.270.10">
    <property type="entry name" value="SET domain"/>
    <property type="match status" value="1"/>
</dbReference>
<evidence type="ECO:0000259" key="7">
    <source>
        <dbReference type="PROSITE" id="PS50867"/>
    </source>
</evidence>
<dbReference type="PANTHER" id="PTHR45660">
    <property type="entry name" value="HISTONE-LYSINE N-METHYLTRANSFERASE SETMAR"/>
    <property type="match status" value="1"/>
</dbReference>
<name>S8BUB7_9LAMI</name>
<feature type="domain" description="SET" evidence="6">
    <location>
        <begin position="123"/>
        <end position="270"/>
    </location>
</feature>
<keyword evidence="10" id="KW-1185">Reference proteome</keyword>
<dbReference type="GO" id="GO:0008270">
    <property type="term" value="F:zinc ion binding"/>
    <property type="evidence" value="ECO:0007669"/>
    <property type="project" value="InterPro"/>
</dbReference>
<evidence type="ECO:0000313" key="10">
    <source>
        <dbReference type="Proteomes" id="UP000015453"/>
    </source>
</evidence>
<evidence type="ECO:0000256" key="2">
    <source>
        <dbReference type="ARBA" id="ARBA00022454"/>
    </source>
</evidence>
<evidence type="ECO:0000259" key="6">
    <source>
        <dbReference type="PROSITE" id="PS50280"/>
    </source>
</evidence>
<dbReference type="GO" id="GO:0042054">
    <property type="term" value="F:histone methyltransferase activity"/>
    <property type="evidence" value="ECO:0007669"/>
    <property type="project" value="InterPro"/>
</dbReference>
<dbReference type="PROSITE" id="PS50868">
    <property type="entry name" value="POST_SET"/>
    <property type="match status" value="1"/>
</dbReference>
<reference evidence="9 10" key="1">
    <citation type="journal article" date="2013" name="BMC Genomics">
        <title>The miniature genome of a carnivorous plant Genlisea aurea contains a low number of genes and short non-coding sequences.</title>
        <authorList>
            <person name="Leushkin E.V."/>
            <person name="Sutormin R.A."/>
            <person name="Nabieva E.R."/>
            <person name="Penin A.A."/>
            <person name="Kondrashov A.S."/>
            <person name="Logacheva M.D."/>
        </authorList>
    </citation>
    <scope>NUCLEOTIDE SEQUENCE [LARGE SCALE GENOMIC DNA]</scope>
</reference>
<feature type="non-terminal residue" evidence="9">
    <location>
        <position position="1"/>
    </location>
</feature>
<keyword evidence="3" id="KW-0489">Methyltransferase</keyword>
<dbReference type="GO" id="GO:0032259">
    <property type="term" value="P:methylation"/>
    <property type="evidence" value="ECO:0007669"/>
    <property type="project" value="UniProtKB-KW"/>
</dbReference>
<organism evidence="9 10">
    <name type="scientific">Genlisea aurea</name>
    <dbReference type="NCBI Taxonomy" id="192259"/>
    <lineage>
        <taxon>Eukaryota</taxon>
        <taxon>Viridiplantae</taxon>
        <taxon>Streptophyta</taxon>
        <taxon>Embryophyta</taxon>
        <taxon>Tracheophyta</taxon>
        <taxon>Spermatophyta</taxon>
        <taxon>Magnoliopsida</taxon>
        <taxon>eudicotyledons</taxon>
        <taxon>Gunneridae</taxon>
        <taxon>Pentapetalae</taxon>
        <taxon>asterids</taxon>
        <taxon>lamiids</taxon>
        <taxon>Lamiales</taxon>
        <taxon>Lentibulariaceae</taxon>
        <taxon>Genlisea</taxon>
    </lineage>
</organism>
<evidence type="ECO:0000313" key="9">
    <source>
        <dbReference type="EMBL" id="EPS57959.1"/>
    </source>
</evidence>
<dbReference type="EMBL" id="AUSU01009678">
    <property type="protein sequence ID" value="EPS57959.1"/>
    <property type="molecule type" value="Genomic_DNA"/>
</dbReference>
<accession>S8BUB7</accession>
<gene>
    <name evidence="9" type="ORF">M569_16858</name>
</gene>
<dbReference type="SUPFAM" id="SSF82199">
    <property type="entry name" value="SET domain"/>
    <property type="match status" value="1"/>
</dbReference>
<comment type="caution">
    <text evidence="9">The sequence shown here is derived from an EMBL/GenBank/DDBJ whole genome shotgun (WGS) entry which is preliminary data.</text>
</comment>
<dbReference type="InterPro" id="IPR003616">
    <property type="entry name" value="Post-SET_dom"/>
</dbReference>
<evidence type="ECO:0000256" key="1">
    <source>
        <dbReference type="ARBA" id="ARBA00004286"/>
    </source>
</evidence>
<dbReference type="OrthoDB" id="5792673at2759"/>
<dbReference type="InterPro" id="IPR007728">
    <property type="entry name" value="Pre-SET_dom"/>
</dbReference>
<evidence type="ECO:0000256" key="3">
    <source>
        <dbReference type="ARBA" id="ARBA00022603"/>
    </source>
</evidence>
<dbReference type="AlphaFoldDB" id="S8BUB7"/>
<evidence type="ECO:0008006" key="11">
    <source>
        <dbReference type="Google" id="ProtNLM"/>
    </source>
</evidence>
<dbReference type="Pfam" id="PF05033">
    <property type="entry name" value="Pre-SET"/>
    <property type="match status" value="1"/>
</dbReference>
<dbReference type="PANTHER" id="PTHR45660:SF94">
    <property type="entry name" value="HISTONE-LYSINE N-METHYLTRANSFERASE, H3 LYSINE-9 SPECIFIC SUVH4"/>
    <property type="match status" value="1"/>
</dbReference>
<dbReference type="GO" id="GO:0005634">
    <property type="term" value="C:nucleus"/>
    <property type="evidence" value="ECO:0007669"/>
    <property type="project" value="InterPro"/>
</dbReference>
<dbReference type="SMART" id="SM00508">
    <property type="entry name" value="PostSET"/>
    <property type="match status" value="1"/>
</dbReference>
<dbReference type="GO" id="GO:0003690">
    <property type="term" value="F:double-stranded DNA binding"/>
    <property type="evidence" value="ECO:0007669"/>
    <property type="project" value="TreeGrafter"/>
</dbReference>
<keyword evidence="4" id="KW-0808">Transferase</keyword>
<feature type="domain" description="Post-SET" evidence="8">
    <location>
        <begin position="284"/>
        <end position="300"/>
    </location>
</feature>
<dbReference type="InterPro" id="IPR051357">
    <property type="entry name" value="H3K9_HMTase_SUVAR3-9"/>
</dbReference>
<dbReference type="SMART" id="SM00317">
    <property type="entry name" value="SET"/>
    <property type="match status" value="1"/>
</dbReference>
<evidence type="ECO:0000256" key="4">
    <source>
        <dbReference type="ARBA" id="ARBA00022679"/>
    </source>
</evidence>
<proteinExistence type="predicted"/>
<keyword evidence="5" id="KW-0949">S-adenosyl-L-methionine</keyword>
<keyword evidence="2" id="KW-0158">Chromosome</keyword>
<dbReference type="GO" id="GO:0005694">
    <property type="term" value="C:chromosome"/>
    <property type="evidence" value="ECO:0007669"/>
    <property type="project" value="UniProtKB-SubCell"/>
</dbReference>
<dbReference type="SMART" id="SM00468">
    <property type="entry name" value="PreSET"/>
    <property type="match status" value="1"/>
</dbReference>